<proteinExistence type="predicted"/>
<protein>
    <submittedName>
        <fullName evidence="1">Transcriptional regulator, GntR family</fullName>
    </submittedName>
</protein>
<name>A0A377M743_ENTCL</name>
<accession>A0A377M743</accession>
<dbReference type="EMBL" id="UGJB01000004">
    <property type="protein sequence ID" value="STQ14447.1"/>
    <property type="molecule type" value="Genomic_DNA"/>
</dbReference>
<dbReference type="AlphaFoldDB" id="A0A377M743"/>
<organism evidence="1 2">
    <name type="scientific">Enterobacter cloacae</name>
    <dbReference type="NCBI Taxonomy" id="550"/>
    <lineage>
        <taxon>Bacteria</taxon>
        <taxon>Pseudomonadati</taxon>
        <taxon>Pseudomonadota</taxon>
        <taxon>Gammaproteobacteria</taxon>
        <taxon>Enterobacterales</taxon>
        <taxon>Enterobacteriaceae</taxon>
        <taxon>Enterobacter</taxon>
        <taxon>Enterobacter cloacae complex</taxon>
    </lineage>
</organism>
<gene>
    <name evidence="1" type="primary">yjiR_3</name>
    <name evidence="1" type="ORF">NCTC10005_07304</name>
</gene>
<reference evidence="1 2" key="1">
    <citation type="submission" date="2018-06" db="EMBL/GenBank/DDBJ databases">
        <authorList>
            <consortium name="Pathogen Informatics"/>
            <person name="Doyle S."/>
        </authorList>
    </citation>
    <scope>NUCLEOTIDE SEQUENCE [LARGE SCALE GENOMIC DNA]</scope>
    <source>
        <strain evidence="1 2">NCTC10005</strain>
    </source>
</reference>
<evidence type="ECO:0000313" key="1">
    <source>
        <dbReference type="EMBL" id="STQ14447.1"/>
    </source>
</evidence>
<dbReference type="Proteomes" id="UP000255106">
    <property type="component" value="Unassembled WGS sequence"/>
</dbReference>
<sequence>MVCVSKQLCRLKIQAAAGSLFSASGKYRNCLRINVALRRRIRIARH</sequence>
<evidence type="ECO:0000313" key="2">
    <source>
        <dbReference type="Proteomes" id="UP000255106"/>
    </source>
</evidence>